<proteinExistence type="predicted"/>
<dbReference type="InterPro" id="IPR050114">
    <property type="entry name" value="UPF0173_UPF0282_UlaG_hydrolase"/>
</dbReference>
<dbReference type="AlphaFoldDB" id="A0A133URC1"/>
<protein>
    <recommendedName>
        <fullName evidence="3">Metallo-beta-lactamase domain-containing protein</fullName>
    </recommendedName>
</protein>
<evidence type="ECO:0000313" key="1">
    <source>
        <dbReference type="EMBL" id="KXA96677.1"/>
    </source>
</evidence>
<sequence>MEIKEIEEKVEMMTAPFAEFADITVEEKLAFLWFNQYSGFCIRSGDATVVVDPVEVEVEEIAASSPDLALISHEHFDHFDGEIVEGLEDVCEIATNKTVADELDFEPWVLTPGDSLKQEGVKVTVLKSEHPGEEPLTILLEFGERNVYHAIDSKPHEGMEGLNPDVLIVPIGIAPGVSARTGIEITRLAKPKVVIPHHSKQGFEEFASGVRDARVVKPERGEIFTCEV</sequence>
<dbReference type="Proteomes" id="UP000070463">
    <property type="component" value="Unassembled WGS sequence"/>
</dbReference>
<dbReference type="Pfam" id="PF13483">
    <property type="entry name" value="Lactamase_B_3"/>
    <property type="match status" value="1"/>
</dbReference>
<evidence type="ECO:0000313" key="2">
    <source>
        <dbReference type="Proteomes" id="UP000070463"/>
    </source>
</evidence>
<accession>A0A133URC1</accession>
<dbReference type="Gene3D" id="3.60.15.10">
    <property type="entry name" value="Ribonuclease Z/Hydroxyacylglutathione hydrolase-like"/>
    <property type="match status" value="1"/>
</dbReference>
<dbReference type="PANTHER" id="PTHR43546:SF8">
    <property type="entry name" value="METALLO-BETA-LACTAMASE DOMAIN-CONTAINING PROTEIN"/>
    <property type="match status" value="1"/>
</dbReference>
<dbReference type="InterPro" id="IPR036866">
    <property type="entry name" value="RibonucZ/Hydroxyglut_hydro"/>
</dbReference>
<dbReference type="PATRIC" id="fig|1698267.3.peg.1639"/>
<organism evidence="1 2">
    <name type="scientific">candidate division MSBL1 archaeon SCGC-AAA259I09</name>
    <dbReference type="NCBI Taxonomy" id="1698267"/>
    <lineage>
        <taxon>Archaea</taxon>
        <taxon>Methanobacteriati</taxon>
        <taxon>Methanobacteriota</taxon>
        <taxon>candidate division MSBL1</taxon>
    </lineage>
</organism>
<dbReference type="PANTHER" id="PTHR43546">
    <property type="entry name" value="UPF0173 METAL-DEPENDENT HYDROLASE MJ1163-RELATED"/>
    <property type="match status" value="1"/>
</dbReference>
<keyword evidence="2" id="KW-1185">Reference proteome</keyword>
<name>A0A133URC1_9EURY</name>
<comment type="caution">
    <text evidence="1">The sequence shown here is derived from an EMBL/GenBank/DDBJ whole genome shotgun (WGS) entry which is preliminary data.</text>
</comment>
<dbReference type="EMBL" id="LHXR01000067">
    <property type="protein sequence ID" value="KXA96677.1"/>
    <property type="molecule type" value="Genomic_DNA"/>
</dbReference>
<dbReference type="SUPFAM" id="SSF56281">
    <property type="entry name" value="Metallo-hydrolase/oxidoreductase"/>
    <property type="match status" value="1"/>
</dbReference>
<gene>
    <name evidence="1" type="ORF">AKJ37_04675</name>
</gene>
<evidence type="ECO:0008006" key="3">
    <source>
        <dbReference type="Google" id="ProtNLM"/>
    </source>
</evidence>
<reference evidence="1 2" key="1">
    <citation type="journal article" date="2016" name="Sci. Rep.">
        <title>Metabolic traits of an uncultured archaeal lineage -MSBL1- from brine pools of the Red Sea.</title>
        <authorList>
            <person name="Mwirichia R."/>
            <person name="Alam I."/>
            <person name="Rashid M."/>
            <person name="Vinu M."/>
            <person name="Ba-Alawi W."/>
            <person name="Anthony Kamau A."/>
            <person name="Kamanda Ngugi D."/>
            <person name="Goker M."/>
            <person name="Klenk H.P."/>
            <person name="Bajic V."/>
            <person name="Stingl U."/>
        </authorList>
    </citation>
    <scope>NUCLEOTIDE SEQUENCE [LARGE SCALE GENOMIC DNA]</scope>
    <source>
        <strain evidence="1">SCGC-AAA259I09</strain>
    </source>
</reference>